<organism evidence="2">
    <name type="scientific">marine sediment metagenome</name>
    <dbReference type="NCBI Taxonomy" id="412755"/>
    <lineage>
        <taxon>unclassified sequences</taxon>
        <taxon>metagenomes</taxon>
        <taxon>ecological metagenomes</taxon>
    </lineage>
</organism>
<keyword evidence="1" id="KW-1133">Transmembrane helix</keyword>
<evidence type="ECO:0000313" key="2">
    <source>
        <dbReference type="EMBL" id="KKK59744.1"/>
    </source>
</evidence>
<keyword evidence="1" id="KW-0472">Membrane</keyword>
<protein>
    <submittedName>
        <fullName evidence="2">Uncharacterized protein</fullName>
    </submittedName>
</protein>
<evidence type="ECO:0000256" key="1">
    <source>
        <dbReference type="SAM" id="Phobius"/>
    </source>
</evidence>
<comment type="caution">
    <text evidence="2">The sequence shown here is derived from an EMBL/GenBank/DDBJ whole genome shotgun (WGS) entry which is preliminary data.</text>
</comment>
<feature type="transmembrane region" description="Helical" evidence="1">
    <location>
        <begin position="58"/>
        <end position="78"/>
    </location>
</feature>
<reference evidence="2" key="1">
    <citation type="journal article" date="2015" name="Nature">
        <title>Complex archaea that bridge the gap between prokaryotes and eukaryotes.</title>
        <authorList>
            <person name="Spang A."/>
            <person name="Saw J.H."/>
            <person name="Jorgensen S.L."/>
            <person name="Zaremba-Niedzwiedzka K."/>
            <person name="Martijn J."/>
            <person name="Lind A.E."/>
            <person name="van Eijk R."/>
            <person name="Schleper C."/>
            <person name="Guy L."/>
            <person name="Ettema T.J."/>
        </authorList>
    </citation>
    <scope>NUCLEOTIDE SEQUENCE</scope>
</reference>
<sequence>MKTKEEVLLKATNEHDRELMRKSLDKFDKVYKVSQIMLSIAVVLGVIGIGGIYFINAYFIIALLPSPFLLIFAQLNLFRSISI</sequence>
<name>A0A0F8Z065_9ZZZZ</name>
<accession>A0A0F8Z065</accession>
<dbReference type="EMBL" id="LAZR01063313">
    <property type="protein sequence ID" value="KKK59744.1"/>
    <property type="molecule type" value="Genomic_DNA"/>
</dbReference>
<feature type="transmembrane region" description="Helical" evidence="1">
    <location>
        <begin position="30"/>
        <end position="52"/>
    </location>
</feature>
<keyword evidence="1" id="KW-0812">Transmembrane</keyword>
<proteinExistence type="predicted"/>
<gene>
    <name evidence="2" type="ORF">LCGC14_3031360</name>
</gene>
<dbReference type="AlphaFoldDB" id="A0A0F8Z065"/>